<dbReference type="OrthoDB" id="309104at2759"/>
<feature type="domain" description="Protein kinase" evidence="1">
    <location>
        <begin position="5"/>
        <end position="281"/>
    </location>
</feature>
<accession>A0A8S1RF72</accession>
<dbReference type="Pfam" id="PF00069">
    <property type="entry name" value="Pkinase"/>
    <property type="match status" value="1"/>
</dbReference>
<evidence type="ECO:0000259" key="1">
    <source>
        <dbReference type="PROSITE" id="PS50011"/>
    </source>
</evidence>
<dbReference type="AlphaFoldDB" id="A0A8S1RF72"/>
<name>A0A8S1RF72_9CILI</name>
<protein>
    <recommendedName>
        <fullName evidence="1">Protein kinase domain-containing protein</fullName>
    </recommendedName>
</protein>
<keyword evidence="3" id="KW-1185">Reference proteome</keyword>
<dbReference type="Proteomes" id="UP000692954">
    <property type="component" value="Unassembled WGS sequence"/>
</dbReference>
<dbReference type="InterPro" id="IPR000719">
    <property type="entry name" value="Prot_kinase_dom"/>
</dbReference>
<dbReference type="EMBL" id="CAJJDN010000158">
    <property type="protein sequence ID" value="CAD8125375.1"/>
    <property type="molecule type" value="Genomic_DNA"/>
</dbReference>
<sequence length="548" mass="66638">MNHNISIICPLFETSSGKVYLAEEMVQNNSILKYFAFEFRKDYVEKGYFFDEVQIIKNTKKPRQFRNYQKMYKNQLFLFNYIEGEFFDKIILVNVKLQKSFENTEIKIYLKQLLEALYELHSNKIPGRLFSVQNILQTQTSKRMILMDFGFGSRINQDQLDILAPPEYLESLIEKNNNLLYNSYENDKVFDLKFDSWLVGAFLYNLIKLRPINHIKSQQNTFERYKYDEKEQYLQHLKKMKFIPCQTSRYNQNLCSFVQDLLTYNKEKRLSFFQIYQHEYIQNLQIEEQNKYLKFYKNLSTILDQKFKPDYQSVIMKQLKFENKKFDTFWLQKQLDYFKCFILEETEEKIINLLPRYIHPYEYIFAYFVKKMHLLILRETNHYSQSDQYQNKLDQDCQIFLQQFSKDLLKSIEIFEYIDKLTKQLIEMFRQHCYIHLNKNSKLSQNIKKSILDDYNQNHSMLLNSQEFFENGYFEALEILFQYINQLKVQDEISEELQQFQKQIYICIIITSLDVENFQQIFREVLPENQQIKPSDILINFGFVGHNC</sequence>
<organism evidence="2 3">
    <name type="scientific">Paramecium sonneborni</name>
    <dbReference type="NCBI Taxonomy" id="65129"/>
    <lineage>
        <taxon>Eukaryota</taxon>
        <taxon>Sar</taxon>
        <taxon>Alveolata</taxon>
        <taxon>Ciliophora</taxon>
        <taxon>Intramacronucleata</taxon>
        <taxon>Oligohymenophorea</taxon>
        <taxon>Peniculida</taxon>
        <taxon>Parameciidae</taxon>
        <taxon>Paramecium</taxon>
    </lineage>
</organism>
<dbReference type="GO" id="GO:0005524">
    <property type="term" value="F:ATP binding"/>
    <property type="evidence" value="ECO:0007669"/>
    <property type="project" value="InterPro"/>
</dbReference>
<comment type="caution">
    <text evidence="2">The sequence shown here is derived from an EMBL/GenBank/DDBJ whole genome shotgun (WGS) entry which is preliminary data.</text>
</comment>
<evidence type="ECO:0000313" key="2">
    <source>
        <dbReference type="EMBL" id="CAD8125375.1"/>
    </source>
</evidence>
<proteinExistence type="predicted"/>
<dbReference type="PROSITE" id="PS50011">
    <property type="entry name" value="PROTEIN_KINASE_DOM"/>
    <property type="match status" value="1"/>
</dbReference>
<dbReference type="GO" id="GO:0004674">
    <property type="term" value="F:protein serine/threonine kinase activity"/>
    <property type="evidence" value="ECO:0007669"/>
    <property type="project" value="TreeGrafter"/>
</dbReference>
<dbReference type="PANTHER" id="PTHR24361">
    <property type="entry name" value="MITOGEN-ACTIVATED KINASE KINASE KINASE"/>
    <property type="match status" value="1"/>
</dbReference>
<reference evidence="2" key="1">
    <citation type="submission" date="2021-01" db="EMBL/GenBank/DDBJ databases">
        <authorList>
            <consortium name="Genoscope - CEA"/>
            <person name="William W."/>
        </authorList>
    </citation>
    <scope>NUCLEOTIDE SEQUENCE</scope>
</reference>
<dbReference type="SMART" id="SM00220">
    <property type="entry name" value="S_TKc"/>
    <property type="match status" value="1"/>
</dbReference>
<gene>
    <name evidence="2" type="ORF">PSON_ATCC_30995.1.T1580097</name>
</gene>
<evidence type="ECO:0000313" key="3">
    <source>
        <dbReference type="Proteomes" id="UP000692954"/>
    </source>
</evidence>
<dbReference type="InterPro" id="IPR053235">
    <property type="entry name" value="Ser_Thr_kinase"/>
</dbReference>
<dbReference type="GO" id="GO:0005737">
    <property type="term" value="C:cytoplasm"/>
    <property type="evidence" value="ECO:0007669"/>
    <property type="project" value="TreeGrafter"/>
</dbReference>